<evidence type="ECO:0000313" key="2">
    <source>
        <dbReference type="EMBL" id="QGR20594.1"/>
    </source>
</evidence>
<keyword evidence="3" id="KW-1185">Reference proteome</keyword>
<accession>A0A650CRV5</accession>
<evidence type="ECO:0000313" key="1">
    <source>
        <dbReference type="EMBL" id="MQL55036.1"/>
    </source>
</evidence>
<dbReference type="AlphaFoldDB" id="A0A650CRV5"/>
<sequence length="158" mass="18144">MSKERKNTDILVFPFSEIFGNKVPLIDIFIECPSIGSMIKMKGLIDTGSRYTLLDKEKALYCFNNLDSRYHDLAVINGVLTKRYLIKMKLGNSELDVPVSLFSLHSLSLPVVPEIILGREDFLEKFIVTLYKSHFITIYLINIIIEIFSINEKLCFVC</sequence>
<reference evidence="2 3" key="2">
    <citation type="submission" date="2019-10" db="EMBL/GenBank/DDBJ databases">
        <title>Genome Sequences from Six Type Strain Members of the Archaeal Family Sulfolobaceae: Acidianus ambivalens, Acidianus infernus, Metallosphaera prunae, Stygiolobus azoricus, Sulfolobus metallicus, and Sulfurisphaera ohwakuensis.</title>
        <authorList>
            <person name="Counts J.A."/>
            <person name="Kelly R.M."/>
        </authorList>
    </citation>
    <scope>NUCLEOTIDE SEQUENCE [LARGE SCALE GENOMIC DNA]</scope>
    <source>
        <strain evidence="2 3">LEI 10</strain>
    </source>
</reference>
<protein>
    <recommendedName>
        <fullName evidence="5">Peptidase A2 domain-containing protein</fullName>
    </recommendedName>
</protein>
<dbReference type="EMBL" id="WHYS01000001">
    <property type="protein sequence ID" value="MQL55036.1"/>
    <property type="molecule type" value="Genomic_DNA"/>
</dbReference>
<dbReference type="RefSeq" id="WP_152940494.1">
    <property type="nucleotide sequence ID" value="NZ_CP045482.1"/>
</dbReference>
<dbReference type="GeneID" id="42778092"/>
<dbReference type="KEGG" id="aamb:D1866_00100"/>
<evidence type="ECO:0000313" key="4">
    <source>
        <dbReference type="Proteomes" id="UP000474054"/>
    </source>
</evidence>
<reference evidence="1 4" key="1">
    <citation type="submission" date="2019-10" db="EMBL/GenBank/DDBJ databases">
        <title>Comparative genomics of sulfur disproportionating microorganisms.</title>
        <authorList>
            <person name="Ward L.M."/>
            <person name="Bertran E."/>
            <person name="Johnston D."/>
        </authorList>
    </citation>
    <scope>NUCLEOTIDE SEQUENCE [LARGE SCALE GENOMIC DNA]</scope>
    <source>
        <strain evidence="1 4">DSM 3772</strain>
    </source>
</reference>
<dbReference type="Proteomes" id="UP000474054">
    <property type="component" value="Unassembled WGS sequence"/>
</dbReference>
<evidence type="ECO:0008006" key="5">
    <source>
        <dbReference type="Google" id="ProtNLM"/>
    </source>
</evidence>
<gene>
    <name evidence="2" type="ORF">D1866_00100</name>
    <name evidence="1" type="ORF">GFB69_04565</name>
</gene>
<dbReference type="EMBL" id="CP045482">
    <property type="protein sequence ID" value="QGR20594.1"/>
    <property type="molecule type" value="Genomic_DNA"/>
</dbReference>
<organism evidence="2 3">
    <name type="scientific">Acidianus ambivalens</name>
    <name type="common">Desulfurolobus ambivalens</name>
    <dbReference type="NCBI Taxonomy" id="2283"/>
    <lineage>
        <taxon>Archaea</taxon>
        <taxon>Thermoproteota</taxon>
        <taxon>Thermoprotei</taxon>
        <taxon>Sulfolobales</taxon>
        <taxon>Sulfolobaceae</taxon>
        <taxon>Acidianus</taxon>
    </lineage>
</organism>
<name>A0A650CRV5_ACIAM</name>
<proteinExistence type="predicted"/>
<dbReference type="Proteomes" id="UP000426328">
    <property type="component" value="Chromosome"/>
</dbReference>
<evidence type="ECO:0000313" key="3">
    <source>
        <dbReference type="Proteomes" id="UP000426328"/>
    </source>
</evidence>